<accession>A0A538U9Z3</accession>
<feature type="chain" id="PRO_5022153470" evidence="2">
    <location>
        <begin position="46"/>
        <end position="353"/>
    </location>
</feature>
<dbReference type="Proteomes" id="UP000319836">
    <property type="component" value="Unassembled WGS sequence"/>
</dbReference>
<dbReference type="InterPro" id="IPR005362">
    <property type="entry name" value="UPF0164"/>
</dbReference>
<gene>
    <name evidence="3" type="ORF">E6K80_01980</name>
</gene>
<sequence>MWICDLRGSLERRRRAWARGPVTRRARSFAAAVLALALAHRSASAQGGLGSQREGTSSATFLRIGVGARAQGMGGTFVAVADDPSAIFWNPAGLASLQTREVAASHVDWPSQVNYDHVTLVLPSRRLGGSIGLQFGVLATHIQETTDLQPFGTGNEFTYSDVVAGASFARRWTDKLLVGAGAKFVREDLGSQVGGPVTNAVLFDAGSIFYLGLGSIRIAAALTNFGPEMRPSGRYVSPYTGEQREYDGFDPPMTFRFGAAFEPIETATQRVTTSLEMGQPADNQLQIKGGVEWSYHRMFALRTGYNANADLMRFSAGAGFIASFGTLRGSLDYAYTDAGDLGAVHRMSLGVRF</sequence>
<dbReference type="Pfam" id="PF03687">
    <property type="entry name" value="UPF0164"/>
    <property type="match status" value="1"/>
</dbReference>
<dbReference type="SUPFAM" id="SSF56935">
    <property type="entry name" value="Porins"/>
    <property type="match status" value="1"/>
</dbReference>
<organism evidence="3 4">
    <name type="scientific">Eiseniibacteriota bacterium</name>
    <dbReference type="NCBI Taxonomy" id="2212470"/>
    <lineage>
        <taxon>Bacteria</taxon>
        <taxon>Candidatus Eiseniibacteriota</taxon>
    </lineage>
</organism>
<evidence type="ECO:0000313" key="4">
    <source>
        <dbReference type="Proteomes" id="UP000319836"/>
    </source>
</evidence>
<dbReference type="EMBL" id="VBPA01000044">
    <property type="protein sequence ID" value="TMQ72721.1"/>
    <property type="molecule type" value="Genomic_DNA"/>
</dbReference>
<keyword evidence="2" id="KW-0732">Signal</keyword>
<protein>
    <submittedName>
        <fullName evidence="3">PorV/PorQ family protein</fullName>
    </submittedName>
</protein>
<evidence type="ECO:0000313" key="3">
    <source>
        <dbReference type="EMBL" id="TMQ72721.1"/>
    </source>
</evidence>
<proteinExistence type="inferred from homology"/>
<comment type="caution">
    <text evidence="3">The sequence shown here is derived from an EMBL/GenBank/DDBJ whole genome shotgun (WGS) entry which is preliminary data.</text>
</comment>
<dbReference type="AlphaFoldDB" id="A0A538U9Z3"/>
<evidence type="ECO:0000256" key="1">
    <source>
        <dbReference type="ARBA" id="ARBA00005846"/>
    </source>
</evidence>
<name>A0A538U9Z3_UNCEI</name>
<feature type="signal peptide" evidence="2">
    <location>
        <begin position="1"/>
        <end position="45"/>
    </location>
</feature>
<evidence type="ECO:0000256" key="2">
    <source>
        <dbReference type="SAM" id="SignalP"/>
    </source>
</evidence>
<reference evidence="3 4" key="1">
    <citation type="journal article" date="2019" name="Nat. Microbiol.">
        <title>Mediterranean grassland soil C-N compound turnover is dependent on rainfall and depth, and is mediated by genomically divergent microorganisms.</title>
        <authorList>
            <person name="Diamond S."/>
            <person name="Andeer P.F."/>
            <person name="Li Z."/>
            <person name="Crits-Christoph A."/>
            <person name="Burstein D."/>
            <person name="Anantharaman K."/>
            <person name="Lane K.R."/>
            <person name="Thomas B.C."/>
            <person name="Pan C."/>
            <person name="Northen T.R."/>
            <person name="Banfield J.F."/>
        </authorList>
    </citation>
    <scope>NUCLEOTIDE SEQUENCE [LARGE SCALE GENOMIC DNA]</scope>
    <source>
        <strain evidence="3">WS_10</strain>
    </source>
</reference>
<dbReference type="Gene3D" id="2.40.160.60">
    <property type="entry name" value="Outer membrane protein transport protein (OMPP1/FadL/TodX)"/>
    <property type="match status" value="1"/>
</dbReference>
<dbReference type="NCBIfam" id="NF033709">
    <property type="entry name" value="PorV_fam"/>
    <property type="match status" value="1"/>
</dbReference>
<comment type="similarity">
    <text evidence="1">Belongs to the UPF0164 family.</text>
</comment>